<name>A0AAQ3L6B2_9BACT</name>
<keyword evidence="2" id="KW-1185">Reference proteome</keyword>
<gene>
    <name evidence="1" type="ORF">RZN69_14120</name>
</gene>
<dbReference type="InterPro" id="IPR014347">
    <property type="entry name" value="Tautomerase/MIF_sf"/>
</dbReference>
<reference evidence="1 2" key="1">
    <citation type="submission" date="2023-10" db="EMBL/GenBank/DDBJ databases">
        <title>Rubellicoccus peritrichatus gen. nov., sp. nov., isolated from an algae of coral reef tank.</title>
        <authorList>
            <person name="Luo J."/>
        </authorList>
    </citation>
    <scope>NUCLEOTIDE SEQUENCE [LARGE SCALE GENOMIC DNA]</scope>
    <source>
        <strain evidence="1 2">CR14</strain>
    </source>
</reference>
<dbReference type="AlphaFoldDB" id="A0AAQ3L6B2"/>
<organism evidence="1 2">
    <name type="scientific">Rubellicoccus peritrichatus</name>
    <dbReference type="NCBI Taxonomy" id="3080537"/>
    <lineage>
        <taxon>Bacteria</taxon>
        <taxon>Pseudomonadati</taxon>
        <taxon>Verrucomicrobiota</taxon>
        <taxon>Opitutia</taxon>
        <taxon>Puniceicoccales</taxon>
        <taxon>Cerasicoccaceae</taxon>
        <taxon>Rubellicoccus</taxon>
    </lineage>
</organism>
<dbReference type="Gene3D" id="3.30.429.10">
    <property type="entry name" value="Macrophage Migration Inhibitory Factor"/>
    <property type="match status" value="1"/>
</dbReference>
<dbReference type="Pfam" id="PF14552">
    <property type="entry name" value="Tautomerase_2"/>
    <property type="match status" value="1"/>
</dbReference>
<protein>
    <submittedName>
        <fullName evidence="1">Tautomerase family protein</fullName>
    </submittedName>
</protein>
<sequence>MAQIKVYGHKVFLDKQKELVSNAIHTCTVNILGLPREKRFHRFIPLDESDFIYPDDRSEKYIIIEILMMSGRTTETKKAYIKSLISNVSKKGDIAIPDIEVTLIESPKENWGIRGVTGDELKMNYTVEK</sequence>
<dbReference type="EMBL" id="CP136920">
    <property type="protein sequence ID" value="WOO39756.1"/>
    <property type="molecule type" value="Genomic_DNA"/>
</dbReference>
<dbReference type="PANTHER" id="PTHR38460">
    <property type="entry name" value="TAUTOMERASE YOLI-RELATED"/>
    <property type="match status" value="1"/>
</dbReference>
<evidence type="ECO:0000313" key="1">
    <source>
        <dbReference type="EMBL" id="WOO39756.1"/>
    </source>
</evidence>
<dbReference type="InterPro" id="IPR037479">
    <property type="entry name" value="Tauto_MSAD"/>
</dbReference>
<dbReference type="PANTHER" id="PTHR38460:SF1">
    <property type="entry name" value="TAUTOMERASE YOLI-RELATED"/>
    <property type="match status" value="1"/>
</dbReference>
<dbReference type="KEGG" id="puo:RZN69_14120"/>
<proteinExistence type="predicted"/>
<dbReference type="SUPFAM" id="SSF55331">
    <property type="entry name" value="Tautomerase/MIF"/>
    <property type="match status" value="1"/>
</dbReference>
<dbReference type="RefSeq" id="WP_317831759.1">
    <property type="nucleotide sequence ID" value="NZ_CP136920.1"/>
</dbReference>
<dbReference type="Proteomes" id="UP001304300">
    <property type="component" value="Chromosome"/>
</dbReference>
<evidence type="ECO:0000313" key="2">
    <source>
        <dbReference type="Proteomes" id="UP001304300"/>
    </source>
</evidence>
<accession>A0AAQ3L6B2</accession>